<evidence type="ECO:0000313" key="2">
    <source>
        <dbReference type="EMBL" id="CAE7934548.1"/>
    </source>
</evidence>
<evidence type="ECO:0000256" key="1">
    <source>
        <dbReference type="SAM" id="MobiDB-lite"/>
    </source>
</evidence>
<feature type="compositionally biased region" description="Polar residues" evidence="1">
    <location>
        <begin position="396"/>
        <end position="406"/>
    </location>
</feature>
<dbReference type="EMBL" id="CAJNJA010083219">
    <property type="protein sequence ID" value="CAE7934548.1"/>
    <property type="molecule type" value="Genomic_DNA"/>
</dbReference>
<evidence type="ECO:0000313" key="3">
    <source>
        <dbReference type="Proteomes" id="UP000601435"/>
    </source>
</evidence>
<name>A0A813C1X3_9DINO</name>
<feature type="compositionally biased region" description="Basic and acidic residues" evidence="1">
    <location>
        <begin position="407"/>
        <end position="416"/>
    </location>
</feature>
<dbReference type="AlphaFoldDB" id="A0A813C1X3"/>
<comment type="caution">
    <text evidence="2">The sequence shown here is derived from an EMBL/GenBank/DDBJ whole genome shotgun (WGS) entry which is preliminary data.</text>
</comment>
<reference evidence="2" key="1">
    <citation type="submission" date="2021-02" db="EMBL/GenBank/DDBJ databases">
        <authorList>
            <person name="Dougan E. K."/>
            <person name="Rhodes N."/>
            <person name="Thang M."/>
            <person name="Chan C."/>
        </authorList>
    </citation>
    <scope>NUCLEOTIDE SEQUENCE</scope>
</reference>
<sequence length="416" mass="46472">MPRVVPHLGKDVNFEAFCSAFAERQVVFVRSAERQARKPRTRRRRIGLSLLRQLYSDMASVRSIRSILPASLAFFCFNVCTGELTCDVQTQSEIEKIELRELEGTCRIQFPLFINLTAAFPRTMSAAASPPAMAELAYSYSCCACHPGVQQPATPTAPALDRLLGSTRTPPGSWYASFVLQRSRKALSEFLAQTIPAGAPKFLVERSPRNGSAAIKLPKHSNAAWVFFGRNPGSRILRGRPEHTDAIQHSGTWHVQLKGEKVWTLKPTDELRRKVPSLKKAGRVRVRCMEGDVLCINTRLWWHSTHIPARCKLSLSVARDMYLDGTRPGACDMTNVDGHYALKPIQKGAVIFTEDTAPQLQLPRSSTSNCELRESQRGSLVVVAKRPIKKGEWFSLSDSDVESTQAEEPRGTKRRQ</sequence>
<dbReference type="Proteomes" id="UP000601435">
    <property type="component" value="Unassembled WGS sequence"/>
</dbReference>
<feature type="region of interest" description="Disordered" evidence="1">
    <location>
        <begin position="396"/>
        <end position="416"/>
    </location>
</feature>
<accession>A0A813C1X3</accession>
<organism evidence="2 3">
    <name type="scientific">Symbiodinium necroappetens</name>
    <dbReference type="NCBI Taxonomy" id="1628268"/>
    <lineage>
        <taxon>Eukaryota</taxon>
        <taxon>Sar</taxon>
        <taxon>Alveolata</taxon>
        <taxon>Dinophyceae</taxon>
        <taxon>Suessiales</taxon>
        <taxon>Symbiodiniaceae</taxon>
        <taxon>Symbiodinium</taxon>
    </lineage>
</organism>
<dbReference type="OrthoDB" id="428676at2759"/>
<dbReference type="SUPFAM" id="SSF51197">
    <property type="entry name" value="Clavaminate synthase-like"/>
    <property type="match status" value="1"/>
</dbReference>
<gene>
    <name evidence="2" type="ORF">SNEC2469_LOCUS32645</name>
</gene>
<keyword evidence="3" id="KW-1185">Reference proteome</keyword>
<proteinExistence type="predicted"/>
<protein>
    <submittedName>
        <fullName evidence="2">Uncharacterized protein</fullName>
    </submittedName>
</protein>
<dbReference type="CDD" id="cd08161">
    <property type="entry name" value="SET"/>
    <property type="match status" value="1"/>
</dbReference>